<evidence type="ECO:0000256" key="1">
    <source>
        <dbReference type="ARBA" id="ARBA00008891"/>
    </source>
</evidence>
<keyword evidence="3 5" id="KW-0063">Aspartyl esterase</keyword>
<keyword evidence="8" id="KW-1185">Reference proteome</keyword>
<dbReference type="GO" id="GO:0042545">
    <property type="term" value="P:cell wall modification"/>
    <property type="evidence" value="ECO:0007669"/>
    <property type="project" value="UniProtKB-UniRule"/>
</dbReference>
<organism evidence="7 8">
    <name type="scientific">Granulicella rosea</name>
    <dbReference type="NCBI Taxonomy" id="474952"/>
    <lineage>
        <taxon>Bacteria</taxon>
        <taxon>Pseudomonadati</taxon>
        <taxon>Acidobacteriota</taxon>
        <taxon>Terriglobia</taxon>
        <taxon>Terriglobales</taxon>
        <taxon>Acidobacteriaceae</taxon>
        <taxon>Granulicella</taxon>
    </lineage>
</organism>
<gene>
    <name evidence="7" type="ORF">SAMN05421770_1108</name>
</gene>
<dbReference type="RefSeq" id="WP_089410091.1">
    <property type="nucleotide sequence ID" value="NZ_FZOU01000010.1"/>
</dbReference>
<evidence type="ECO:0000256" key="4">
    <source>
        <dbReference type="PROSITE-ProRule" id="PRU10040"/>
    </source>
</evidence>
<dbReference type="GO" id="GO:0030599">
    <property type="term" value="F:pectinesterase activity"/>
    <property type="evidence" value="ECO:0007669"/>
    <property type="project" value="UniProtKB-UniRule"/>
</dbReference>
<comment type="catalytic activity">
    <reaction evidence="5">
        <text>[(1-&gt;4)-alpha-D-galacturonosyl methyl ester](n) + n H2O = [(1-&gt;4)-alpha-D-galacturonosyl](n) + n methanol + n H(+)</text>
        <dbReference type="Rhea" id="RHEA:22380"/>
        <dbReference type="Rhea" id="RHEA-COMP:14570"/>
        <dbReference type="Rhea" id="RHEA-COMP:14573"/>
        <dbReference type="ChEBI" id="CHEBI:15377"/>
        <dbReference type="ChEBI" id="CHEBI:15378"/>
        <dbReference type="ChEBI" id="CHEBI:17790"/>
        <dbReference type="ChEBI" id="CHEBI:140522"/>
        <dbReference type="ChEBI" id="CHEBI:140523"/>
        <dbReference type="EC" id="3.1.1.11"/>
    </reaction>
</comment>
<keyword evidence="2 5" id="KW-0378">Hydrolase</keyword>
<dbReference type="UniPathway" id="UPA00545">
    <property type="reaction ID" value="UER00823"/>
</dbReference>
<dbReference type="Proteomes" id="UP000198356">
    <property type="component" value="Unassembled WGS sequence"/>
</dbReference>
<dbReference type="InterPro" id="IPR033131">
    <property type="entry name" value="Pectinesterase_Asp_AS"/>
</dbReference>
<evidence type="ECO:0000256" key="2">
    <source>
        <dbReference type="ARBA" id="ARBA00022801"/>
    </source>
</evidence>
<comment type="pathway">
    <text evidence="5">Glycan metabolism; pectin degradation; 2-dehydro-3-deoxy-D-gluconate from pectin: step 1/5.</text>
</comment>
<dbReference type="PROSITE" id="PS00503">
    <property type="entry name" value="PECTINESTERASE_2"/>
    <property type="match status" value="1"/>
</dbReference>
<evidence type="ECO:0000259" key="6">
    <source>
        <dbReference type="Pfam" id="PF01095"/>
    </source>
</evidence>
<feature type="signal peptide" evidence="5">
    <location>
        <begin position="1"/>
        <end position="21"/>
    </location>
</feature>
<accession>A0A239M6V4</accession>
<evidence type="ECO:0000313" key="7">
    <source>
        <dbReference type="EMBL" id="SNT37794.1"/>
    </source>
</evidence>
<proteinExistence type="inferred from homology"/>
<evidence type="ECO:0000256" key="3">
    <source>
        <dbReference type="ARBA" id="ARBA00023085"/>
    </source>
</evidence>
<evidence type="ECO:0000256" key="5">
    <source>
        <dbReference type="RuleBase" id="RU000589"/>
    </source>
</evidence>
<dbReference type="EMBL" id="FZOU01000010">
    <property type="protein sequence ID" value="SNT37794.1"/>
    <property type="molecule type" value="Genomic_DNA"/>
</dbReference>
<dbReference type="SUPFAM" id="SSF51126">
    <property type="entry name" value="Pectin lyase-like"/>
    <property type="match status" value="1"/>
</dbReference>
<feature type="domain" description="Pectinesterase catalytic" evidence="6">
    <location>
        <begin position="30"/>
        <end position="305"/>
    </location>
</feature>
<dbReference type="AlphaFoldDB" id="A0A239M6V4"/>
<dbReference type="InterPro" id="IPR000070">
    <property type="entry name" value="Pectinesterase_cat"/>
</dbReference>
<feature type="active site" evidence="4">
    <location>
        <position position="195"/>
    </location>
</feature>
<sequence length="345" mass="37672">MSRRRLLISCLAVLLPTSAVASPLSGKKELTVGPGGRGQFRTVQAAIDAAPSDKGAIIRLAPGVYHEKVSIEKPGIVLVGSGSKPSDTVITWGDSSKNTGSTFTSGTVTVSANGFEAENLSIVNTWWDEHPLPEDRSQAVALQMDSDRAILDRVRIVSAQDTLYANGDACHGDLTRPCRAYRQFFNDCFVEGSVDYIFGNAKAVFNHCELHSRPGSGVMITAQSRQSLQLDSGYFMLHCSITGEDGGKKIFLGRPWRDYATVLFYDTEIVQKIDPAGWGEWGDRLKTATYREYRSHGPGVNGDRRSVIYSPLTPEEEKGLTPAALLAGGDHWNPEAELEQLRRLP</sequence>
<dbReference type="EC" id="3.1.1.11" evidence="5"/>
<dbReference type="GO" id="GO:0045490">
    <property type="term" value="P:pectin catabolic process"/>
    <property type="evidence" value="ECO:0007669"/>
    <property type="project" value="UniProtKB-UniRule"/>
</dbReference>
<dbReference type="InterPro" id="IPR012334">
    <property type="entry name" value="Pectin_lyas_fold"/>
</dbReference>
<protein>
    <recommendedName>
        <fullName evidence="5">Pectinesterase</fullName>
        <ecNumber evidence="5">3.1.1.11</ecNumber>
    </recommendedName>
</protein>
<reference evidence="7 8" key="1">
    <citation type="submission" date="2017-06" db="EMBL/GenBank/DDBJ databases">
        <authorList>
            <person name="Kim H.J."/>
            <person name="Triplett B.A."/>
        </authorList>
    </citation>
    <scope>NUCLEOTIDE SEQUENCE [LARGE SCALE GENOMIC DNA]</scope>
    <source>
        <strain evidence="7 8">DSM 18704</strain>
    </source>
</reference>
<dbReference type="InterPro" id="IPR011050">
    <property type="entry name" value="Pectin_lyase_fold/virulence"/>
</dbReference>
<comment type="similarity">
    <text evidence="1">Belongs to the pectinesterase family.</text>
</comment>
<dbReference type="GO" id="GO:0009279">
    <property type="term" value="C:cell outer membrane"/>
    <property type="evidence" value="ECO:0007669"/>
    <property type="project" value="TreeGrafter"/>
</dbReference>
<keyword evidence="5" id="KW-0732">Signal</keyword>
<dbReference type="Pfam" id="PF01095">
    <property type="entry name" value="Pectinesterase"/>
    <property type="match status" value="1"/>
</dbReference>
<dbReference type="OrthoDB" id="9804686at2"/>
<feature type="chain" id="PRO_5011828846" description="Pectinesterase" evidence="5">
    <location>
        <begin position="22"/>
        <end position="345"/>
    </location>
</feature>
<dbReference type="PANTHER" id="PTHR31321:SF57">
    <property type="entry name" value="PECTINESTERASE 53-RELATED"/>
    <property type="match status" value="1"/>
</dbReference>
<dbReference type="PANTHER" id="PTHR31321">
    <property type="entry name" value="ACYL-COA THIOESTER HYDROLASE YBHC-RELATED"/>
    <property type="match status" value="1"/>
</dbReference>
<name>A0A239M6V4_9BACT</name>
<dbReference type="Gene3D" id="2.160.20.10">
    <property type="entry name" value="Single-stranded right-handed beta-helix, Pectin lyase-like"/>
    <property type="match status" value="1"/>
</dbReference>
<evidence type="ECO:0000313" key="8">
    <source>
        <dbReference type="Proteomes" id="UP000198356"/>
    </source>
</evidence>